<reference evidence="1" key="2">
    <citation type="journal article" date="2020" name="J Glob Antimicrob Resist">
        <title>Genomic characterization of clinical Enterobacter roggenkampii co-harboring blaIMP-1- and blaGES-5-encoding IncP6 and mcr-9-encoding IncHI2 plasmids isolated in Japan.</title>
        <authorList>
            <person name="Umeda K."/>
            <person name="Nakamura H."/>
            <person name="Fukuda A."/>
            <person name="Matsumoto Y."/>
            <person name="Motooka D."/>
            <person name="Nakamura S."/>
            <person name="Yasui Y."/>
            <person name="Yoshida H."/>
            <person name="Kawahara R."/>
        </authorList>
    </citation>
    <scope>NUCLEOTIDE SEQUENCE</scope>
    <source>
        <strain evidence="1">OIPH-N260</strain>
    </source>
</reference>
<reference evidence="2 3" key="1">
    <citation type="submission" date="2016-03" db="EMBL/GenBank/DDBJ databases">
        <authorList>
            <consortium name="Pathogen Informatics"/>
        </authorList>
    </citation>
    <scope>NUCLEOTIDE SEQUENCE [LARGE SCALE GENOMIC DNA]</scope>
    <source>
        <strain evidence="2">E2161</strain>
        <strain evidence="3">e2161</strain>
    </source>
</reference>
<evidence type="ECO:0000313" key="3">
    <source>
        <dbReference type="Proteomes" id="UP000077063"/>
    </source>
</evidence>
<sequence length="147" mass="16651">MRAFTSVVLFFCCILIPVHAEGWYINKRGEPTVMSDDGYWYMLLSRSAKGDVNAYLLPRNGIECKASGSSSSMYVNGTKLRWWQNCDPSMGMYWYAYTQAGITHLIGEFMRRQTVTIRDGSLTIVFSAVGFNDKARQFIDDMADPGL</sequence>
<dbReference type="Proteomes" id="UP000077063">
    <property type="component" value="Unassembled WGS sequence"/>
</dbReference>
<evidence type="ECO:0000313" key="1">
    <source>
        <dbReference type="EMBL" id="BCL43412.1"/>
    </source>
</evidence>
<organism evidence="1 4">
    <name type="scientific">Enterobacter roggenkampii</name>
    <dbReference type="NCBI Taxonomy" id="1812935"/>
    <lineage>
        <taxon>Bacteria</taxon>
        <taxon>Pseudomonadati</taxon>
        <taxon>Pseudomonadota</taxon>
        <taxon>Gammaproteobacteria</taxon>
        <taxon>Enterobacterales</taxon>
        <taxon>Enterobacteriaceae</taxon>
        <taxon>Enterobacter</taxon>
        <taxon>Enterobacter cloacae complex</taxon>
    </lineage>
</organism>
<proteinExistence type="predicted"/>
<name>A0A8B3V1C4_9ENTR</name>
<dbReference type="RefSeq" id="WP_063616930.1">
    <property type="nucleotide sequence ID" value="NZ_AP023447.1"/>
</dbReference>
<gene>
    <name evidence="1" type="ORF">OIPHN260_29140</name>
    <name evidence="2" type="ORF">SAMEA2273443_04628</name>
</gene>
<evidence type="ECO:0000313" key="2">
    <source>
        <dbReference type="EMBL" id="SAB39584.1"/>
    </source>
</evidence>
<keyword evidence="3" id="KW-1185">Reference proteome</keyword>
<dbReference type="AlphaFoldDB" id="A0A8B3V1C4"/>
<dbReference type="EMBL" id="FKDK01000028">
    <property type="protein sequence ID" value="SAB39584.1"/>
    <property type="molecule type" value="Genomic_DNA"/>
</dbReference>
<protein>
    <submittedName>
        <fullName evidence="1">Uncharacterized protein</fullName>
    </submittedName>
</protein>
<accession>A0A8B3V1C4</accession>
<dbReference type="Proteomes" id="UP000595858">
    <property type="component" value="Chromosome"/>
</dbReference>
<evidence type="ECO:0000313" key="4">
    <source>
        <dbReference type="Proteomes" id="UP000595858"/>
    </source>
</evidence>
<dbReference type="EMBL" id="AP023447">
    <property type="protein sequence ID" value="BCL43412.1"/>
    <property type="molecule type" value="Genomic_DNA"/>
</dbReference>